<protein>
    <submittedName>
        <fullName evidence="1">Cytochrome P450</fullName>
    </submittedName>
</protein>
<dbReference type="Proteomes" id="UP000814128">
    <property type="component" value="Unassembled WGS sequence"/>
</dbReference>
<dbReference type="EMBL" id="MU273669">
    <property type="protein sequence ID" value="KAI0029546.1"/>
    <property type="molecule type" value="Genomic_DNA"/>
</dbReference>
<sequence length="488" mass="54090">MATQPLVVAGIVVASAALVAWRALRHDLLLPPGPRGHWLYGNDFPKFKCYHEWSKVYGPVYTLHDGLKTIIVICGYQAAMDILEKEGAATADRPRMVAGGEIRSGDMRILFVGVGERLKKLRRALHSHLQSRVAPKYEETQAFNARQLIRDILEDPDGLFEHTQRYAASVILSVTYGKPSPSRKSDPDVTLLHQMLANLGQALRPGAWAVDQLPWLKYLPFYASTLREEHQQELELFSRQLQAVGDEVAVGVAPPSFGNYLLQSQKDLALSDNELAYLAGSMFGAGAETTAAGLRIVVMAAAIYPEIQCKIQDELDSVVGHDRLPTFTDWDLLPNVRAFVLETFRWRPGTAVGMQHRATKDVIWIPAGATIIPNHWSIGRDPEVWPNGDDFIPDRWLDSNGRVQDKPAFPNFGFGRRSCPGQPVAERSLFLNTALLLHSFSIAQDPSRPIDPLTFKHSVITQPGPFSARFTVRNPGGAEALFAMLDAS</sequence>
<name>A0ACB8QCL6_9AGAM</name>
<keyword evidence="2" id="KW-1185">Reference proteome</keyword>
<evidence type="ECO:0000313" key="2">
    <source>
        <dbReference type="Proteomes" id="UP000814128"/>
    </source>
</evidence>
<evidence type="ECO:0000313" key="1">
    <source>
        <dbReference type="EMBL" id="KAI0029546.1"/>
    </source>
</evidence>
<gene>
    <name evidence="1" type="ORF">K488DRAFT_80102</name>
</gene>
<reference evidence="1" key="2">
    <citation type="journal article" date="2022" name="New Phytol.">
        <title>Evolutionary transition to the ectomycorrhizal habit in the genomes of a hyperdiverse lineage of mushroom-forming fungi.</title>
        <authorList>
            <person name="Looney B."/>
            <person name="Miyauchi S."/>
            <person name="Morin E."/>
            <person name="Drula E."/>
            <person name="Courty P.E."/>
            <person name="Kohler A."/>
            <person name="Kuo A."/>
            <person name="LaButti K."/>
            <person name="Pangilinan J."/>
            <person name="Lipzen A."/>
            <person name="Riley R."/>
            <person name="Andreopoulos W."/>
            <person name="He G."/>
            <person name="Johnson J."/>
            <person name="Nolan M."/>
            <person name="Tritt A."/>
            <person name="Barry K.W."/>
            <person name="Grigoriev I.V."/>
            <person name="Nagy L.G."/>
            <person name="Hibbett D."/>
            <person name="Henrissat B."/>
            <person name="Matheny P.B."/>
            <person name="Labbe J."/>
            <person name="Martin F.M."/>
        </authorList>
    </citation>
    <scope>NUCLEOTIDE SEQUENCE</scope>
    <source>
        <strain evidence="1">EC-137</strain>
    </source>
</reference>
<proteinExistence type="predicted"/>
<reference evidence="1" key="1">
    <citation type="submission" date="2021-02" db="EMBL/GenBank/DDBJ databases">
        <authorList>
            <consortium name="DOE Joint Genome Institute"/>
            <person name="Ahrendt S."/>
            <person name="Looney B.P."/>
            <person name="Miyauchi S."/>
            <person name="Morin E."/>
            <person name="Drula E."/>
            <person name="Courty P.E."/>
            <person name="Chicoki N."/>
            <person name="Fauchery L."/>
            <person name="Kohler A."/>
            <person name="Kuo A."/>
            <person name="Labutti K."/>
            <person name="Pangilinan J."/>
            <person name="Lipzen A."/>
            <person name="Riley R."/>
            <person name="Andreopoulos W."/>
            <person name="He G."/>
            <person name="Johnson J."/>
            <person name="Barry K.W."/>
            <person name="Grigoriev I.V."/>
            <person name="Nagy L."/>
            <person name="Hibbett D."/>
            <person name="Henrissat B."/>
            <person name="Matheny P.B."/>
            <person name="Labbe J."/>
            <person name="Martin F."/>
        </authorList>
    </citation>
    <scope>NUCLEOTIDE SEQUENCE</scope>
    <source>
        <strain evidence="1">EC-137</strain>
    </source>
</reference>
<organism evidence="1 2">
    <name type="scientific">Vararia minispora EC-137</name>
    <dbReference type="NCBI Taxonomy" id="1314806"/>
    <lineage>
        <taxon>Eukaryota</taxon>
        <taxon>Fungi</taxon>
        <taxon>Dikarya</taxon>
        <taxon>Basidiomycota</taxon>
        <taxon>Agaricomycotina</taxon>
        <taxon>Agaricomycetes</taxon>
        <taxon>Russulales</taxon>
        <taxon>Lachnocladiaceae</taxon>
        <taxon>Vararia</taxon>
    </lineage>
</organism>
<accession>A0ACB8QCL6</accession>
<comment type="caution">
    <text evidence="1">The sequence shown here is derived from an EMBL/GenBank/DDBJ whole genome shotgun (WGS) entry which is preliminary data.</text>
</comment>